<evidence type="ECO:0000313" key="3">
    <source>
        <dbReference type="Proteomes" id="UP000618460"/>
    </source>
</evidence>
<reference evidence="2" key="1">
    <citation type="journal article" date="2014" name="Int. J. Syst. Evol. Microbiol.">
        <title>Complete genome sequence of Corynebacterium casei LMG S-19264T (=DSM 44701T), isolated from a smear-ripened cheese.</title>
        <authorList>
            <consortium name="US DOE Joint Genome Institute (JGI-PGF)"/>
            <person name="Walter F."/>
            <person name="Albersmeier A."/>
            <person name="Kalinowski J."/>
            <person name="Ruckert C."/>
        </authorList>
    </citation>
    <scope>NUCLEOTIDE SEQUENCE</scope>
    <source>
        <strain evidence="2">CGMCC 1.6333</strain>
    </source>
</reference>
<keyword evidence="1" id="KW-0812">Transmembrane</keyword>
<reference evidence="2" key="2">
    <citation type="submission" date="2020-09" db="EMBL/GenBank/DDBJ databases">
        <authorList>
            <person name="Sun Q."/>
            <person name="Zhou Y."/>
        </authorList>
    </citation>
    <scope>NUCLEOTIDE SEQUENCE</scope>
    <source>
        <strain evidence="2">CGMCC 1.6333</strain>
    </source>
</reference>
<sequence length="68" mass="7672">MKKLIGIALVAGILNKTKKINTVKTGVNAAIYSIMFNLITYLYLNCLKTLVLYIFIYLFTKKGQLKLA</sequence>
<dbReference type="EMBL" id="BMLG01000001">
    <property type="protein sequence ID" value="GGM22169.1"/>
    <property type="molecule type" value="Genomic_DNA"/>
</dbReference>
<protein>
    <submittedName>
        <fullName evidence="2">Uncharacterized protein</fullName>
    </submittedName>
</protein>
<keyword evidence="1" id="KW-0472">Membrane</keyword>
<proteinExistence type="predicted"/>
<organism evidence="2 3">
    <name type="scientific">Paraliobacillus quinghaiensis</name>
    <dbReference type="NCBI Taxonomy" id="470815"/>
    <lineage>
        <taxon>Bacteria</taxon>
        <taxon>Bacillati</taxon>
        <taxon>Bacillota</taxon>
        <taxon>Bacilli</taxon>
        <taxon>Bacillales</taxon>
        <taxon>Bacillaceae</taxon>
        <taxon>Paraliobacillus</taxon>
    </lineage>
</organism>
<comment type="caution">
    <text evidence="2">The sequence shown here is derived from an EMBL/GenBank/DDBJ whole genome shotgun (WGS) entry which is preliminary data.</text>
</comment>
<evidence type="ECO:0000313" key="2">
    <source>
        <dbReference type="EMBL" id="GGM22169.1"/>
    </source>
</evidence>
<feature type="transmembrane region" description="Helical" evidence="1">
    <location>
        <begin position="29"/>
        <end position="59"/>
    </location>
</feature>
<accession>A0A917WR82</accession>
<name>A0A917WR82_9BACI</name>
<keyword evidence="1" id="KW-1133">Transmembrane helix</keyword>
<dbReference type="AlphaFoldDB" id="A0A917WR82"/>
<keyword evidence="3" id="KW-1185">Reference proteome</keyword>
<gene>
    <name evidence="2" type="ORF">GCM10011351_05070</name>
</gene>
<dbReference type="Proteomes" id="UP000618460">
    <property type="component" value="Unassembled WGS sequence"/>
</dbReference>
<evidence type="ECO:0000256" key="1">
    <source>
        <dbReference type="SAM" id="Phobius"/>
    </source>
</evidence>